<dbReference type="OrthoDB" id="8907582at2"/>
<evidence type="ECO:0000259" key="2">
    <source>
        <dbReference type="PROSITE" id="PS50110"/>
    </source>
</evidence>
<reference evidence="4" key="1">
    <citation type="submission" date="2017-01" db="EMBL/GenBank/DDBJ databases">
        <title>Genome Analysis of Deinococcus marmoris KOPRI26562.</title>
        <authorList>
            <person name="Kim J.H."/>
            <person name="Oh H.-M."/>
        </authorList>
    </citation>
    <scope>NUCLEOTIDE SEQUENCE [LARGE SCALE GENOMIC DNA]</scope>
    <source>
        <strain evidence="4">PAMC 26633</strain>
    </source>
</reference>
<dbReference type="Proteomes" id="UP000214720">
    <property type="component" value="Unassembled WGS sequence"/>
</dbReference>
<feature type="domain" description="Response regulatory" evidence="2">
    <location>
        <begin position="1"/>
        <end position="59"/>
    </location>
</feature>
<dbReference type="SUPFAM" id="SSF52172">
    <property type="entry name" value="CheY-like"/>
    <property type="match status" value="1"/>
</dbReference>
<name>A0A226WY68_CABSO</name>
<organism evidence="3 4">
    <name type="scientific">Caballeronia sordidicola</name>
    <name type="common">Burkholderia sordidicola</name>
    <dbReference type="NCBI Taxonomy" id="196367"/>
    <lineage>
        <taxon>Bacteria</taxon>
        <taxon>Pseudomonadati</taxon>
        <taxon>Pseudomonadota</taxon>
        <taxon>Betaproteobacteria</taxon>
        <taxon>Burkholderiales</taxon>
        <taxon>Burkholderiaceae</taxon>
        <taxon>Caballeronia</taxon>
    </lineage>
</organism>
<dbReference type="PROSITE" id="PS50110">
    <property type="entry name" value="RESPONSE_REGULATORY"/>
    <property type="match status" value="1"/>
</dbReference>
<evidence type="ECO:0000256" key="1">
    <source>
        <dbReference type="PROSITE-ProRule" id="PRU00169"/>
    </source>
</evidence>
<dbReference type="Pfam" id="PF00072">
    <property type="entry name" value="Response_reg"/>
    <property type="match status" value="1"/>
</dbReference>
<dbReference type="AlphaFoldDB" id="A0A226WY68"/>
<comment type="caution">
    <text evidence="1">Lacks conserved residue(s) required for the propagation of feature annotation.</text>
</comment>
<evidence type="ECO:0000313" key="3">
    <source>
        <dbReference type="EMBL" id="OXC75558.1"/>
    </source>
</evidence>
<gene>
    <name evidence="3" type="ORF">BSU04_26305</name>
</gene>
<sequence>MPVLTGADATKRLRTTRGFEDVPIVAVSTGASCSEQKASLATGANGRVTKPINVETLMT</sequence>
<proteinExistence type="predicted"/>
<dbReference type="RefSeq" id="WP_089163097.1">
    <property type="nucleotide sequence ID" value="NZ_MTHB01000166.1"/>
</dbReference>
<dbReference type="Gene3D" id="3.40.50.2300">
    <property type="match status" value="1"/>
</dbReference>
<comment type="caution">
    <text evidence="3">The sequence shown here is derived from an EMBL/GenBank/DDBJ whole genome shotgun (WGS) entry which is preliminary data.</text>
</comment>
<dbReference type="InterPro" id="IPR001789">
    <property type="entry name" value="Sig_transdc_resp-reg_receiver"/>
</dbReference>
<protein>
    <recommendedName>
        <fullName evidence="2">Response regulatory domain-containing protein</fullName>
    </recommendedName>
</protein>
<dbReference type="EMBL" id="MTHB01000166">
    <property type="protein sequence ID" value="OXC75558.1"/>
    <property type="molecule type" value="Genomic_DNA"/>
</dbReference>
<evidence type="ECO:0000313" key="4">
    <source>
        <dbReference type="Proteomes" id="UP000214720"/>
    </source>
</evidence>
<dbReference type="InterPro" id="IPR011006">
    <property type="entry name" value="CheY-like_superfamily"/>
</dbReference>
<dbReference type="GO" id="GO:0000160">
    <property type="term" value="P:phosphorelay signal transduction system"/>
    <property type="evidence" value="ECO:0007669"/>
    <property type="project" value="InterPro"/>
</dbReference>
<accession>A0A226WY68</accession>